<proteinExistence type="inferred from homology"/>
<evidence type="ECO:0000256" key="6">
    <source>
        <dbReference type="ARBA" id="ARBA00023288"/>
    </source>
</evidence>
<dbReference type="InterPro" id="IPR004872">
    <property type="entry name" value="Lipoprotein_NlpA"/>
</dbReference>
<dbReference type="OrthoDB" id="9812878at2"/>
<keyword evidence="7" id="KW-0812">Transmembrane</keyword>
<keyword evidence="5" id="KW-0564">Palmitate</keyword>
<keyword evidence="9" id="KW-1185">Reference proteome</keyword>
<dbReference type="RefSeq" id="WP_141786020.1">
    <property type="nucleotide sequence ID" value="NZ_BAAAIK010000001.1"/>
</dbReference>
<organism evidence="8 9">
    <name type="scientific">Ornithinicoccus hortensis</name>
    <dbReference type="NCBI Taxonomy" id="82346"/>
    <lineage>
        <taxon>Bacteria</taxon>
        <taxon>Bacillati</taxon>
        <taxon>Actinomycetota</taxon>
        <taxon>Actinomycetes</taxon>
        <taxon>Micrococcales</taxon>
        <taxon>Intrasporangiaceae</taxon>
        <taxon>Ornithinicoccus</taxon>
    </lineage>
</organism>
<dbReference type="GO" id="GO:0016020">
    <property type="term" value="C:membrane"/>
    <property type="evidence" value="ECO:0007669"/>
    <property type="project" value="UniProtKB-SubCell"/>
</dbReference>
<evidence type="ECO:0000256" key="3">
    <source>
        <dbReference type="ARBA" id="ARBA00022729"/>
    </source>
</evidence>
<dbReference type="CDD" id="cd13596">
    <property type="entry name" value="PBP2_lipoprotein_GmpC"/>
    <property type="match status" value="1"/>
</dbReference>
<dbReference type="Gene3D" id="3.40.190.10">
    <property type="entry name" value="Periplasmic binding protein-like II"/>
    <property type="match status" value="2"/>
</dbReference>
<dbReference type="PANTHER" id="PTHR30429:SF3">
    <property type="entry name" value="LIPOPROTEIN"/>
    <property type="match status" value="1"/>
</dbReference>
<keyword evidence="6" id="KW-0449">Lipoprotein</keyword>
<evidence type="ECO:0000313" key="8">
    <source>
        <dbReference type="EMBL" id="TQL52106.1"/>
    </source>
</evidence>
<dbReference type="Proteomes" id="UP000319516">
    <property type="component" value="Unassembled WGS sequence"/>
</dbReference>
<feature type="transmembrane region" description="Helical" evidence="7">
    <location>
        <begin position="29"/>
        <end position="47"/>
    </location>
</feature>
<keyword evidence="3" id="KW-0732">Signal</keyword>
<dbReference type="AlphaFoldDB" id="A0A542YVJ0"/>
<sequence>MPQEPNAPQSSSQEIQAHFDAASGKRKRLGIAALVAVLLVGAGAFLVPRLLGGEDETGELIPLHIADTAQSDFQDKIVEVGKEKGLDITFTNFTDPYLPNTALIEGEVDANSFQHVAWLSQFNKETGSDVTPLFSTVISSWGLFSEDHDSADSIPDGARIAVPDDPANFSRALFILQTAGVLEVDPDAGVFPVEEDITSNPRNIELVRLAHESVQTAYEDPSVEAVVVATDDFDPALGITSDDALVLEDASAESSAPYIIVVATRADNVDNEAWPLLEETYRDERVVTALEEEKRGESTIVEFPVDQLRSTLAELSQE</sequence>
<accession>A0A542YVJ0</accession>
<protein>
    <submittedName>
        <fullName evidence="8">D-methionine transport system substrate-binding protein</fullName>
    </submittedName>
</protein>
<dbReference type="SUPFAM" id="SSF53850">
    <property type="entry name" value="Periplasmic binding protein-like II"/>
    <property type="match status" value="1"/>
</dbReference>
<keyword evidence="7" id="KW-1133">Transmembrane helix</keyword>
<comment type="subcellular location">
    <subcellularLocation>
        <location evidence="1">Membrane</location>
        <topology evidence="1">Lipid-anchor</topology>
    </subcellularLocation>
</comment>
<evidence type="ECO:0000256" key="5">
    <source>
        <dbReference type="ARBA" id="ARBA00023139"/>
    </source>
</evidence>
<evidence type="ECO:0000256" key="1">
    <source>
        <dbReference type="ARBA" id="ARBA00004635"/>
    </source>
</evidence>
<dbReference type="Pfam" id="PF03180">
    <property type="entry name" value="Lipoprotein_9"/>
    <property type="match status" value="1"/>
</dbReference>
<evidence type="ECO:0000313" key="9">
    <source>
        <dbReference type="Proteomes" id="UP000319516"/>
    </source>
</evidence>
<comment type="similarity">
    <text evidence="2">Belongs to the NlpA lipoprotein family.</text>
</comment>
<gene>
    <name evidence="8" type="ORF">FB467_3277</name>
</gene>
<dbReference type="PANTHER" id="PTHR30429">
    <property type="entry name" value="D-METHIONINE-BINDING LIPOPROTEIN METQ"/>
    <property type="match status" value="1"/>
</dbReference>
<dbReference type="EMBL" id="VFOP01000001">
    <property type="protein sequence ID" value="TQL52106.1"/>
    <property type="molecule type" value="Genomic_DNA"/>
</dbReference>
<comment type="caution">
    <text evidence="8">The sequence shown here is derived from an EMBL/GenBank/DDBJ whole genome shotgun (WGS) entry which is preliminary data.</text>
</comment>
<reference evidence="8 9" key="1">
    <citation type="submission" date="2019-06" db="EMBL/GenBank/DDBJ databases">
        <title>Sequencing the genomes of 1000 actinobacteria strains.</title>
        <authorList>
            <person name="Klenk H.-P."/>
        </authorList>
    </citation>
    <scope>NUCLEOTIDE SEQUENCE [LARGE SCALE GENOMIC DNA]</scope>
    <source>
        <strain evidence="8 9">DSM 12335</strain>
    </source>
</reference>
<evidence type="ECO:0000256" key="7">
    <source>
        <dbReference type="SAM" id="Phobius"/>
    </source>
</evidence>
<evidence type="ECO:0000256" key="4">
    <source>
        <dbReference type="ARBA" id="ARBA00023136"/>
    </source>
</evidence>
<keyword evidence="4 7" id="KW-0472">Membrane</keyword>
<evidence type="ECO:0000256" key="2">
    <source>
        <dbReference type="ARBA" id="ARBA00008973"/>
    </source>
</evidence>
<name>A0A542YVJ0_9MICO</name>